<accession>A0A1F5EHW8</accession>
<evidence type="ECO:0000256" key="7">
    <source>
        <dbReference type="ARBA" id="ARBA00022989"/>
    </source>
</evidence>
<evidence type="ECO:0000256" key="16">
    <source>
        <dbReference type="SAM" id="Phobius"/>
    </source>
</evidence>
<keyword evidence="5" id="KW-0133">Cell shape</keyword>
<evidence type="ECO:0000256" key="8">
    <source>
        <dbReference type="ARBA" id="ARBA00023136"/>
    </source>
</evidence>
<dbReference type="GO" id="GO:0009252">
    <property type="term" value="P:peptidoglycan biosynthetic process"/>
    <property type="evidence" value="ECO:0007669"/>
    <property type="project" value="UniProtKB-KW"/>
</dbReference>
<dbReference type="GO" id="GO:0032153">
    <property type="term" value="C:cell division site"/>
    <property type="evidence" value="ECO:0007669"/>
    <property type="project" value="TreeGrafter"/>
</dbReference>
<feature type="transmembrane region" description="Helical" evidence="16">
    <location>
        <begin position="106"/>
        <end position="128"/>
    </location>
</feature>
<comment type="subcellular location">
    <subcellularLocation>
        <location evidence="1">Membrane</location>
        <topology evidence="1">Multi-pass membrane protein</topology>
    </subcellularLocation>
</comment>
<dbReference type="GO" id="GO:0008360">
    <property type="term" value="P:regulation of cell shape"/>
    <property type="evidence" value="ECO:0007669"/>
    <property type="project" value="UniProtKB-KW"/>
</dbReference>
<evidence type="ECO:0000256" key="4">
    <source>
        <dbReference type="ARBA" id="ARBA00022692"/>
    </source>
</evidence>
<reference evidence="17 18" key="1">
    <citation type="journal article" date="2016" name="Nat. Commun.">
        <title>Thousands of microbial genomes shed light on interconnected biogeochemical processes in an aquifer system.</title>
        <authorList>
            <person name="Anantharaman K."/>
            <person name="Brown C.T."/>
            <person name="Hug L.A."/>
            <person name="Sharon I."/>
            <person name="Castelle C.J."/>
            <person name="Probst A.J."/>
            <person name="Thomas B.C."/>
            <person name="Singh A."/>
            <person name="Wilkins M.J."/>
            <person name="Karaoz U."/>
            <person name="Brodie E.L."/>
            <person name="Williams K.H."/>
            <person name="Hubbard S.S."/>
            <person name="Banfield J.F."/>
        </authorList>
    </citation>
    <scope>NUCLEOTIDE SEQUENCE [LARGE SCALE GENOMIC DNA]</scope>
</reference>
<feature type="transmembrane region" description="Helical" evidence="16">
    <location>
        <begin position="303"/>
        <end position="328"/>
    </location>
</feature>
<dbReference type="GO" id="GO:0005886">
    <property type="term" value="C:plasma membrane"/>
    <property type="evidence" value="ECO:0007669"/>
    <property type="project" value="TreeGrafter"/>
</dbReference>
<keyword evidence="7 16" id="KW-1133">Transmembrane helix</keyword>
<gene>
    <name evidence="17" type="ORF">A2442_03495</name>
</gene>
<dbReference type="EC" id="2.4.99.28" evidence="14"/>
<feature type="transmembrane region" description="Helical" evidence="16">
    <location>
        <begin position="188"/>
        <end position="208"/>
    </location>
</feature>
<evidence type="ECO:0000256" key="2">
    <source>
        <dbReference type="ARBA" id="ARBA00022676"/>
    </source>
</evidence>
<dbReference type="AlphaFoldDB" id="A0A1F5EHW8"/>
<evidence type="ECO:0000256" key="12">
    <source>
        <dbReference type="ARBA" id="ARBA00041185"/>
    </source>
</evidence>
<feature type="transmembrane region" description="Helical" evidence="16">
    <location>
        <begin position="164"/>
        <end position="181"/>
    </location>
</feature>
<dbReference type="EMBL" id="MFAE01000012">
    <property type="protein sequence ID" value="OGD66920.1"/>
    <property type="molecule type" value="Genomic_DNA"/>
</dbReference>
<dbReference type="PANTHER" id="PTHR30474:SF2">
    <property type="entry name" value="PEPTIDOGLYCAN GLYCOSYLTRANSFERASE FTSW-RELATED"/>
    <property type="match status" value="1"/>
</dbReference>
<protein>
    <recommendedName>
        <fullName evidence="12">Probable peptidoglycan glycosyltransferase FtsW</fullName>
        <ecNumber evidence="14">2.4.99.28</ecNumber>
    </recommendedName>
    <alternativeName>
        <fullName evidence="13">Cell division protein FtsW</fullName>
    </alternativeName>
    <alternativeName>
        <fullName evidence="10">Cell wall polymerase</fullName>
    </alternativeName>
    <alternativeName>
        <fullName evidence="9">Peptidoglycan polymerase</fullName>
    </alternativeName>
</protein>
<keyword evidence="3" id="KW-0808">Transferase</keyword>
<evidence type="ECO:0000256" key="15">
    <source>
        <dbReference type="ARBA" id="ARBA00049902"/>
    </source>
</evidence>
<feature type="transmembrane region" description="Helical" evidence="16">
    <location>
        <begin position="271"/>
        <end position="291"/>
    </location>
</feature>
<sequence length="363" mass="40046">MRVQKIDRPFFVIVIILMLVGFLIFSSASLGLLTRDGINISSAIFGQIFLGLFLGSVLMFFTSRIDYKNYKKYSFYIFLASLILTSLVFSPLGFEHGGAKRWLDLGIFSFQPAEFLKLGFVIYLAAWLSSAKKRIHSFKFSILPTVAMLVFTGAILIMQPDMGTFLVIFISAISMLLVSGVKWKHIFVTILGALGFASVLVLFKPYIWQRILTFLQPSADVLNSGYQIKQSLIAVGSGQIFGRGFGKSIQKFYSLPEPIGDSIFAVTAEEWGFVGCAFLVALFLFFAYRGFHIASKTTDNFGGLLAVGIVILIVSQSFINMASMIGIFPLTGMPLLFVSHGGTALMFTLLEVGIVFNISKKSS</sequence>
<keyword evidence="8 16" id="KW-0472">Membrane</keyword>
<evidence type="ECO:0000256" key="1">
    <source>
        <dbReference type="ARBA" id="ARBA00004141"/>
    </source>
</evidence>
<keyword evidence="4 16" id="KW-0812">Transmembrane</keyword>
<dbReference type="PANTHER" id="PTHR30474">
    <property type="entry name" value="CELL CYCLE PROTEIN"/>
    <property type="match status" value="1"/>
</dbReference>
<comment type="caution">
    <text evidence="17">The sequence shown here is derived from an EMBL/GenBank/DDBJ whole genome shotgun (WGS) entry which is preliminary data.</text>
</comment>
<evidence type="ECO:0000313" key="18">
    <source>
        <dbReference type="Proteomes" id="UP000179003"/>
    </source>
</evidence>
<evidence type="ECO:0000313" key="17">
    <source>
        <dbReference type="EMBL" id="OGD66920.1"/>
    </source>
</evidence>
<dbReference type="GO" id="GO:0051301">
    <property type="term" value="P:cell division"/>
    <property type="evidence" value="ECO:0007669"/>
    <property type="project" value="InterPro"/>
</dbReference>
<feature type="transmembrane region" description="Helical" evidence="16">
    <location>
        <begin position="12"/>
        <end position="34"/>
    </location>
</feature>
<evidence type="ECO:0000256" key="5">
    <source>
        <dbReference type="ARBA" id="ARBA00022960"/>
    </source>
</evidence>
<feature type="transmembrane region" description="Helical" evidence="16">
    <location>
        <begin position="334"/>
        <end position="358"/>
    </location>
</feature>
<dbReference type="STRING" id="1797582.A2442_03495"/>
<evidence type="ECO:0000256" key="11">
    <source>
        <dbReference type="ARBA" id="ARBA00038053"/>
    </source>
</evidence>
<evidence type="ECO:0000256" key="13">
    <source>
        <dbReference type="ARBA" id="ARBA00041418"/>
    </source>
</evidence>
<proteinExistence type="inferred from homology"/>
<dbReference type="GO" id="GO:0008955">
    <property type="term" value="F:peptidoglycan glycosyltransferase activity"/>
    <property type="evidence" value="ECO:0007669"/>
    <property type="project" value="UniProtKB-EC"/>
</dbReference>
<dbReference type="InterPro" id="IPR001182">
    <property type="entry name" value="FtsW/RodA"/>
</dbReference>
<dbReference type="Pfam" id="PF01098">
    <property type="entry name" value="FTSW_RODA_SPOVE"/>
    <property type="match status" value="1"/>
</dbReference>
<keyword evidence="6" id="KW-0573">Peptidoglycan synthesis</keyword>
<evidence type="ECO:0000256" key="6">
    <source>
        <dbReference type="ARBA" id="ARBA00022984"/>
    </source>
</evidence>
<dbReference type="Proteomes" id="UP000179003">
    <property type="component" value="Unassembled WGS sequence"/>
</dbReference>
<evidence type="ECO:0000256" key="14">
    <source>
        <dbReference type="ARBA" id="ARBA00044770"/>
    </source>
</evidence>
<comment type="catalytic activity">
    <reaction evidence="15">
        <text>[GlcNAc-(1-&gt;4)-Mur2Ac(oyl-L-Ala-gamma-D-Glu-L-Lys-D-Ala-D-Ala)](n)-di-trans,octa-cis-undecaprenyl diphosphate + beta-D-GlcNAc-(1-&gt;4)-Mur2Ac(oyl-L-Ala-gamma-D-Glu-L-Lys-D-Ala-D-Ala)-di-trans,octa-cis-undecaprenyl diphosphate = [GlcNAc-(1-&gt;4)-Mur2Ac(oyl-L-Ala-gamma-D-Glu-L-Lys-D-Ala-D-Ala)](n+1)-di-trans,octa-cis-undecaprenyl diphosphate + di-trans,octa-cis-undecaprenyl diphosphate + H(+)</text>
        <dbReference type="Rhea" id="RHEA:23708"/>
        <dbReference type="Rhea" id="RHEA-COMP:9602"/>
        <dbReference type="Rhea" id="RHEA-COMP:9603"/>
        <dbReference type="ChEBI" id="CHEBI:15378"/>
        <dbReference type="ChEBI" id="CHEBI:58405"/>
        <dbReference type="ChEBI" id="CHEBI:60033"/>
        <dbReference type="ChEBI" id="CHEBI:78435"/>
        <dbReference type="EC" id="2.4.99.28"/>
    </reaction>
</comment>
<feature type="transmembrane region" description="Helical" evidence="16">
    <location>
        <begin position="140"/>
        <end position="158"/>
    </location>
</feature>
<dbReference type="GO" id="GO:0015648">
    <property type="term" value="F:lipid-linked peptidoglycan transporter activity"/>
    <property type="evidence" value="ECO:0007669"/>
    <property type="project" value="TreeGrafter"/>
</dbReference>
<feature type="transmembrane region" description="Helical" evidence="16">
    <location>
        <begin position="40"/>
        <end position="61"/>
    </location>
</feature>
<comment type="similarity">
    <text evidence="11">Belongs to the SEDS family. FtsW subfamily.</text>
</comment>
<evidence type="ECO:0000256" key="3">
    <source>
        <dbReference type="ARBA" id="ARBA00022679"/>
    </source>
</evidence>
<evidence type="ECO:0000256" key="10">
    <source>
        <dbReference type="ARBA" id="ARBA00033270"/>
    </source>
</evidence>
<name>A0A1F5EHW8_9BACT</name>
<feature type="transmembrane region" description="Helical" evidence="16">
    <location>
        <begin position="73"/>
        <end position="94"/>
    </location>
</feature>
<organism evidence="17 18">
    <name type="scientific">Candidatus Campbellbacteria bacterium RIFOXYC2_FULL_35_25</name>
    <dbReference type="NCBI Taxonomy" id="1797582"/>
    <lineage>
        <taxon>Bacteria</taxon>
        <taxon>Candidatus Campbelliibacteriota</taxon>
    </lineage>
</organism>
<evidence type="ECO:0000256" key="9">
    <source>
        <dbReference type="ARBA" id="ARBA00032370"/>
    </source>
</evidence>
<keyword evidence="2" id="KW-0328">Glycosyltransferase</keyword>